<accession>A0A7M5WWB8</accession>
<protein>
    <submittedName>
        <fullName evidence="4">Uncharacterized protein</fullName>
    </submittedName>
</protein>
<feature type="region of interest" description="Disordered" evidence="2">
    <location>
        <begin position="1271"/>
        <end position="1326"/>
    </location>
</feature>
<feature type="compositionally biased region" description="Polar residues" evidence="2">
    <location>
        <begin position="753"/>
        <end position="762"/>
    </location>
</feature>
<feature type="coiled-coil region" evidence="1">
    <location>
        <begin position="353"/>
        <end position="542"/>
    </location>
</feature>
<proteinExistence type="predicted"/>
<feature type="compositionally biased region" description="Basic and acidic residues" evidence="2">
    <location>
        <begin position="741"/>
        <end position="751"/>
    </location>
</feature>
<feature type="compositionally biased region" description="Basic and acidic residues" evidence="2">
    <location>
        <begin position="811"/>
        <end position="821"/>
    </location>
</feature>
<dbReference type="EnsemblMetazoa" id="CLYHEMT014189.1">
    <property type="protein sequence ID" value="CLYHEMP014189.1"/>
    <property type="gene ID" value="CLYHEMG014189"/>
</dbReference>
<feature type="region of interest" description="Disordered" evidence="2">
    <location>
        <begin position="1357"/>
        <end position="1384"/>
    </location>
</feature>
<organism evidence="4 5">
    <name type="scientific">Clytia hemisphaerica</name>
    <dbReference type="NCBI Taxonomy" id="252671"/>
    <lineage>
        <taxon>Eukaryota</taxon>
        <taxon>Metazoa</taxon>
        <taxon>Cnidaria</taxon>
        <taxon>Hydrozoa</taxon>
        <taxon>Hydroidolina</taxon>
        <taxon>Leptothecata</taxon>
        <taxon>Obeliida</taxon>
        <taxon>Clytiidae</taxon>
        <taxon>Clytia</taxon>
    </lineage>
</organism>
<keyword evidence="3" id="KW-0472">Membrane</keyword>
<evidence type="ECO:0000313" key="5">
    <source>
        <dbReference type="Proteomes" id="UP000594262"/>
    </source>
</evidence>
<feature type="region of interest" description="Disordered" evidence="2">
    <location>
        <begin position="862"/>
        <end position="899"/>
    </location>
</feature>
<evidence type="ECO:0000256" key="3">
    <source>
        <dbReference type="SAM" id="Phobius"/>
    </source>
</evidence>
<feature type="compositionally biased region" description="Basic and acidic residues" evidence="2">
    <location>
        <begin position="795"/>
        <end position="804"/>
    </location>
</feature>
<evidence type="ECO:0000256" key="1">
    <source>
        <dbReference type="SAM" id="Coils"/>
    </source>
</evidence>
<feature type="transmembrane region" description="Helical" evidence="3">
    <location>
        <begin position="7"/>
        <end position="24"/>
    </location>
</feature>
<feature type="compositionally biased region" description="Polar residues" evidence="2">
    <location>
        <begin position="683"/>
        <end position="698"/>
    </location>
</feature>
<dbReference type="Proteomes" id="UP000594262">
    <property type="component" value="Unplaced"/>
</dbReference>
<keyword evidence="1" id="KW-0175">Coiled coil</keyword>
<feature type="compositionally biased region" description="Basic and acidic residues" evidence="2">
    <location>
        <begin position="865"/>
        <end position="874"/>
    </location>
</feature>
<reference evidence="4" key="1">
    <citation type="submission" date="2021-01" db="UniProtKB">
        <authorList>
            <consortium name="EnsemblMetazoa"/>
        </authorList>
    </citation>
    <scope>IDENTIFICATION</scope>
</reference>
<dbReference type="RefSeq" id="XP_066928835.1">
    <property type="nucleotide sequence ID" value="XM_067072734.1"/>
</dbReference>
<evidence type="ECO:0000313" key="4">
    <source>
        <dbReference type="EnsemblMetazoa" id="CLYHEMP014189.1"/>
    </source>
</evidence>
<name>A0A7M5WWB8_9CNID</name>
<feature type="compositionally biased region" description="Basic and acidic residues" evidence="2">
    <location>
        <begin position="935"/>
        <end position="944"/>
    </location>
</feature>
<feature type="region of interest" description="Disordered" evidence="2">
    <location>
        <begin position="1003"/>
        <end position="1076"/>
    </location>
</feature>
<feature type="compositionally biased region" description="Basic and acidic residues" evidence="2">
    <location>
        <begin position="671"/>
        <end position="682"/>
    </location>
</feature>
<feature type="region of interest" description="Disordered" evidence="2">
    <location>
        <begin position="72"/>
        <end position="103"/>
    </location>
</feature>
<feature type="region of interest" description="Disordered" evidence="2">
    <location>
        <begin position="1499"/>
        <end position="1536"/>
    </location>
</feature>
<keyword evidence="3" id="KW-0812">Transmembrane</keyword>
<feature type="compositionally biased region" description="Acidic residues" evidence="2">
    <location>
        <begin position="1281"/>
        <end position="1325"/>
    </location>
</feature>
<sequence length="1536" mass="169908">MKSIINFSFNFLQIIFIYFFYLITRPIKYFLTKNNAAIVDNLTPKPSLIKNDADPTDNPLVEKRTLGELGVYSDPNLANGSKPKQKSFKKEPIATPNTKPPTEMKKKILQENLDQLNKSLLQAASSLSGDSGITMEQLDSLVKTYLASKQLIERPNGNSIPVPSAESLLSTPSSREVIENYTAGHDDLPKDSSVESITQSNEYVQKIFSSGDQAKSGPVLPEALLEKLATDIISKVDNHLDSKFQKMEEKYSNEHSELVKCVSTSLSTIKTGQEQNIKLQSQMTDFHKALNEIKQKQMETESLIRNKVCEDNSAKEISREVPTQTSYPETRDIGIVTHAMTKKENDEAESIEISNLKEDIESFTNHIVRQDREKAELKACIEQLKVANKEANLSLLALKSQTTQRERLNSVNEDDRRELENVITQQKQRLSNLIQEKTEMATSFENEKIKIGNESALKELAFKEEIASLMRDSENITNELNNARLEMESLKKSNDAVNALIETLESESNEKSIKIASLSDQLDSVTDLLKNKEQEIREKYSKFNERLLNDEILALKGELHDKKSEISRLNALCRSFNSDLDTKQHLLDKRTASFDQKYDRLERHLSNTNNDLVRVRNEKLNLIEQRDNLKNRLEESQTELTTIKSKHSCDASETSCDKVDPKSSTESLVESDGRQNENHESTSEATLPSNVKSETSSNESFVTKFAESAVIDHGNKSNADASETSCDKVDHKSLPESLVESDNHQNEDHESAPQATLPSTVKTEITSNQSFVTKSAEIAVIDHVNDLTADASETSCDKVDHKSSTESLVEPDGRQNEDHESAPQATLPSTVKTEITSNESFVTKAAEIAVIDHVNDLTADASETSCDKVDHKSSTESLVEPDGRQNEDHESAPQATLPSTVKTQITSNESFVTKAAESAVIDHVNKSNADASETICDKVEHKSSTESLVEPDGRQNEDHESAPQATLPSSVKTQITSNRSFVTRFKGSMSILTGGLSWFIGSGKELPNTPDQPKSCKDTTNGSNMKTTGPSTTMSSVNDGVEPYFEPHSKDDADKNLRDGTSDDEDEFHDSVEKLELKSPPNVCEKVSINTGPDAIMDPEQPKCMGVDITDILVPKASCSQDQMIVGNQHVVDKTKSCGQQSNVDLLGDTNDDPCADKLMVSEDDIEERNTTGTNIILATDDATTGELSSSEYISTLKGIKKIPTIDTHHEQTSQKVEAVGNPKNIEIMVAPNDNEAMEVKRAASMDANTENGTNLTDNYEGSHMKNKKVSFASGTKLDSSDEEEEESLDEEEVEDGEDGEDREINNDGEDREINNDAEDGEINNDADGKADIIFQNKLRLGLGRIASRYAHENIVADTEPDSGSTEVAPSAEIAETSDGETTDNSLVERYMCTGEGVREVPCGETSPDEEVSNGDGDFIARYINDDTSINVSPEVSPVIKEKESSLQSAAEDNREGDSAAVGELDSGDVKIDQPNRREQLVALQHQIMRGLWSLEQERVREREQQDCDDQDDDIKEGEVTSSPAPLDMIQEEGQE</sequence>
<feature type="region of interest" description="Disordered" evidence="2">
    <location>
        <begin position="791"/>
        <end position="829"/>
    </location>
</feature>
<feature type="compositionally biased region" description="Polar residues" evidence="2">
    <location>
        <begin position="1018"/>
        <end position="1038"/>
    </location>
</feature>
<feature type="region of interest" description="Disordered" evidence="2">
    <location>
        <begin position="738"/>
        <end position="762"/>
    </location>
</feature>
<feature type="region of interest" description="Disordered" evidence="2">
    <location>
        <begin position="639"/>
        <end position="698"/>
    </location>
</feature>
<feature type="compositionally biased region" description="Basic and acidic residues" evidence="2">
    <location>
        <begin position="881"/>
        <end position="891"/>
    </location>
</feature>
<evidence type="ECO:0000256" key="2">
    <source>
        <dbReference type="SAM" id="MobiDB-lite"/>
    </source>
</evidence>
<dbReference type="Gene3D" id="1.10.287.1490">
    <property type="match status" value="1"/>
</dbReference>
<keyword evidence="3" id="KW-1133">Transmembrane helix</keyword>
<feature type="compositionally biased region" description="Basic and acidic residues" evidence="2">
    <location>
        <begin position="951"/>
        <end position="961"/>
    </location>
</feature>
<feature type="region of interest" description="Disordered" evidence="2">
    <location>
        <begin position="927"/>
        <end position="971"/>
    </location>
</feature>
<feature type="compositionally biased region" description="Acidic residues" evidence="2">
    <location>
        <begin position="1507"/>
        <end position="1516"/>
    </location>
</feature>
<keyword evidence="5" id="KW-1185">Reference proteome</keyword>
<feature type="compositionally biased region" description="Basic and acidic residues" evidence="2">
    <location>
        <begin position="1045"/>
        <end position="1061"/>
    </location>
</feature>
<feature type="region of interest" description="Disordered" evidence="2">
    <location>
        <begin position="1431"/>
        <end position="1475"/>
    </location>
</feature>
<feature type="compositionally biased region" description="Basic and acidic residues" evidence="2">
    <location>
        <begin position="647"/>
        <end position="663"/>
    </location>
</feature>
<dbReference type="GeneID" id="136816413"/>